<dbReference type="HOGENOM" id="CLU_815473_0_0_5"/>
<evidence type="ECO:0000313" key="2">
    <source>
        <dbReference type="Proteomes" id="UP000006512"/>
    </source>
</evidence>
<name>F4QTU1_9CAUL</name>
<dbReference type="RefSeq" id="WP_006275362.1">
    <property type="nucleotide sequence ID" value="NZ_GL883081.1"/>
</dbReference>
<reference evidence="2" key="1">
    <citation type="submission" date="2011-03" db="EMBL/GenBank/DDBJ databases">
        <title>Draft genome sequence of Brevundimonas diminuta.</title>
        <authorList>
            <person name="Brown P.J.B."/>
            <person name="Buechlein A."/>
            <person name="Hemmerich C."/>
            <person name="Brun Y.V."/>
        </authorList>
    </citation>
    <scope>NUCLEOTIDE SEQUENCE [LARGE SCALE GENOMIC DNA]</scope>
    <source>
        <strain evidence="2">C19</strain>
    </source>
</reference>
<gene>
    <name evidence="1" type="ORF">ABI_45880</name>
</gene>
<dbReference type="EMBL" id="GL883081">
    <property type="protein sequence ID" value="EGF89241.1"/>
    <property type="molecule type" value="Genomic_DNA"/>
</dbReference>
<protein>
    <submittedName>
        <fullName evidence="1">Uncharacterized protein</fullName>
    </submittedName>
</protein>
<accession>F4QTU1</accession>
<sequence>MSLHSPESCASCNKVDCHLSFASRDMAPVLATTAWVLDEMWPEHQAYLTDRAREDDQILRPGVFGAATARYAWGRGQGVAGWATVLRHAAMKQVAKARGAVRQAAYLKADQAVAQAMAKRIDYRAQHVVVAQTLLPFLWRDGVLGGRSFDVLMTRYPLAEIHRRLDQMQAQHPDSTTIGDFRAPDSLLAAESAALAQARKVITPHHDIAESFQGRAVWLDWRNPELKLRRDGRRVAFIGPSITRQGAREVRELARGLPEPLIVFGADLEGAGFWDGVAIERRAFGPGWMDDLGAILHPAAMTAAPRRLVEAQAHGITVYAQASCGLAPGKFRPLETFQRP</sequence>
<keyword evidence="2" id="KW-1185">Reference proteome</keyword>
<proteinExistence type="predicted"/>
<evidence type="ECO:0000313" key="1">
    <source>
        <dbReference type="EMBL" id="EGF89241.1"/>
    </source>
</evidence>
<dbReference type="Proteomes" id="UP000006512">
    <property type="component" value="Unassembled WGS sequence"/>
</dbReference>
<dbReference type="AlphaFoldDB" id="F4QTU1"/>
<dbReference type="STRING" id="715226.ABI_45880"/>
<dbReference type="eggNOG" id="COG2720">
    <property type="taxonomic scope" value="Bacteria"/>
</dbReference>
<organism evidence="1 2">
    <name type="scientific">Asticcacaulis biprosthecium C19</name>
    <dbReference type="NCBI Taxonomy" id="715226"/>
    <lineage>
        <taxon>Bacteria</taxon>
        <taxon>Pseudomonadati</taxon>
        <taxon>Pseudomonadota</taxon>
        <taxon>Alphaproteobacteria</taxon>
        <taxon>Caulobacterales</taxon>
        <taxon>Caulobacteraceae</taxon>
        <taxon>Asticcacaulis</taxon>
    </lineage>
</organism>
<dbReference type="OrthoDB" id="9797191at2"/>